<dbReference type="InterPro" id="IPR002525">
    <property type="entry name" value="Transp_IS110-like_N"/>
</dbReference>
<comment type="caution">
    <text evidence="3">The sequence shown here is derived from an EMBL/GenBank/DDBJ whole genome shotgun (WGS) entry which is preliminary data.</text>
</comment>
<name>A0ABT4J883_9RHOB</name>
<dbReference type="Pfam" id="PF02371">
    <property type="entry name" value="Transposase_20"/>
    <property type="match status" value="1"/>
</dbReference>
<evidence type="ECO:0000259" key="2">
    <source>
        <dbReference type="Pfam" id="PF02371"/>
    </source>
</evidence>
<evidence type="ECO:0000259" key="1">
    <source>
        <dbReference type="Pfam" id="PF01548"/>
    </source>
</evidence>
<dbReference type="EMBL" id="JAPTYD010000034">
    <property type="protein sequence ID" value="MCZ0963313.1"/>
    <property type="molecule type" value="Genomic_DNA"/>
</dbReference>
<dbReference type="PANTHER" id="PTHR33055">
    <property type="entry name" value="TRANSPOSASE FOR INSERTION SEQUENCE ELEMENT IS1111A"/>
    <property type="match status" value="1"/>
</dbReference>
<keyword evidence="4" id="KW-1185">Reference proteome</keyword>
<dbReference type="RefSeq" id="WP_268943387.1">
    <property type="nucleotide sequence ID" value="NZ_JAPTYD010000034.1"/>
</dbReference>
<feature type="domain" description="Transposase IS110-like N-terminal" evidence="1">
    <location>
        <begin position="1"/>
        <end position="71"/>
    </location>
</feature>
<evidence type="ECO:0000313" key="4">
    <source>
        <dbReference type="Proteomes" id="UP001149822"/>
    </source>
</evidence>
<dbReference type="InterPro" id="IPR047650">
    <property type="entry name" value="Transpos_IS110"/>
</dbReference>
<protein>
    <submittedName>
        <fullName evidence="3">Transposase</fullName>
    </submittedName>
</protein>
<gene>
    <name evidence="3" type="ORF">OU682_17020</name>
</gene>
<dbReference type="InterPro" id="IPR003346">
    <property type="entry name" value="Transposase_20"/>
</dbReference>
<evidence type="ECO:0000313" key="3">
    <source>
        <dbReference type="EMBL" id="MCZ0963313.1"/>
    </source>
</evidence>
<dbReference type="Proteomes" id="UP001149822">
    <property type="component" value="Unassembled WGS sequence"/>
</dbReference>
<proteinExistence type="predicted"/>
<reference evidence="3" key="1">
    <citation type="submission" date="2022-12" db="EMBL/GenBank/DDBJ databases">
        <title>Paracoccus sp. EF6 isolated from a lake water.</title>
        <authorList>
            <person name="Liu H."/>
        </authorList>
    </citation>
    <scope>NUCLEOTIDE SEQUENCE</scope>
    <source>
        <strain evidence="3">EF6</strain>
    </source>
</reference>
<sequence length="237" mass="26750">MNPRQARRFAEATGKNAKTDKVDAEMLARMGSVLDLEARAPNTKHLNILRKLMTARRGLVKDRVTVRTRMQLITQTLLKRHLKERLAQIEKHIDQVDRAIMEMITGEEDLRVRFEILVSIPGISTATAFSMLIEMPELGAMSGKQAASLAGLAPISRQSGKWQGKERIQGGRAFLRRAMYMPAFCTIRHNLQSKEKYKQLVKAGKPPKVALIAIMRKLVVLANALLRDGRKWSENPT</sequence>
<dbReference type="PANTHER" id="PTHR33055:SF13">
    <property type="entry name" value="TRANSPOSASE"/>
    <property type="match status" value="1"/>
</dbReference>
<dbReference type="Pfam" id="PF01548">
    <property type="entry name" value="DEDD_Tnp_IS110"/>
    <property type="match status" value="1"/>
</dbReference>
<accession>A0ABT4J883</accession>
<feature type="domain" description="Transposase IS116/IS110/IS902 C-terminal" evidence="2">
    <location>
        <begin position="115"/>
        <end position="198"/>
    </location>
</feature>
<organism evidence="3 4">
    <name type="scientific">Paracoccus benzoatiresistens</name>
    <dbReference type="NCBI Taxonomy" id="2997341"/>
    <lineage>
        <taxon>Bacteria</taxon>
        <taxon>Pseudomonadati</taxon>
        <taxon>Pseudomonadota</taxon>
        <taxon>Alphaproteobacteria</taxon>
        <taxon>Rhodobacterales</taxon>
        <taxon>Paracoccaceae</taxon>
        <taxon>Paracoccus</taxon>
    </lineage>
</organism>